<dbReference type="AlphaFoldDB" id="A0A803K7B0"/>
<dbReference type="GO" id="GO:0005737">
    <property type="term" value="C:cytoplasm"/>
    <property type="evidence" value="ECO:0000318"/>
    <property type="project" value="GO_Central"/>
</dbReference>
<feature type="compositionally biased region" description="Basic and acidic residues" evidence="1">
    <location>
        <begin position="479"/>
        <end position="488"/>
    </location>
</feature>
<dbReference type="Xenbase" id="XB-GENE-29090483">
    <property type="gene designation" value="LOC108645390"/>
</dbReference>
<evidence type="ECO:0000256" key="1">
    <source>
        <dbReference type="SAM" id="MobiDB-lite"/>
    </source>
</evidence>
<feature type="region of interest" description="Disordered" evidence="1">
    <location>
        <begin position="393"/>
        <end position="551"/>
    </location>
</feature>
<dbReference type="PROSITE" id="PS50033">
    <property type="entry name" value="UBX"/>
    <property type="match status" value="1"/>
</dbReference>
<dbReference type="GeneID" id="108645390"/>
<dbReference type="KEGG" id="xtr:108645390"/>
<organism evidence="4">
    <name type="scientific">Xenopus tropicalis</name>
    <name type="common">Western clawed frog</name>
    <name type="synonym">Silurana tropicalis</name>
    <dbReference type="NCBI Taxonomy" id="8364"/>
    <lineage>
        <taxon>Eukaryota</taxon>
        <taxon>Metazoa</taxon>
        <taxon>Chordata</taxon>
        <taxon>Craniata</taxon>
        <taxon>Vertebrata</taxon>
        <taxon>Euteleostomi</taxon>
        <taxon>Amphibia</taxon>
        <taxon>Batrachia</taxon>
        <taxon>Anura</taxon>
        <taxon>Pipoidea</taxon>
        <taxon>Pipidae</taxon>
        <taxon>Xenopodinae</taxon>
        <taxon>Xenopus</taxon>
        <taxon>Silurana</taxon>
    </lineage>
</organism>
<feature type="compositionally biased region" description="Basic and acidic residues" evidence="1">
    <location>
        <begin position="503"/>
        <end position="512"/>
    </location>
</feature>
<dbReference type="SUPFAM" id="SSF54236">
    <property type="entry name" value="Ubiquitin-like"/>
    <property type="match status" value="1"/>
</dbReference>
<dbReference type="InterPro" id="IPR006553">
    <property type="entry name" value="Leu-rich_rpt_Cys-con_subtyp"/>
</dbReference>
<evidence type="ECO:0000313" key="6">
    <source>
        <dbReference type="RefSeq" id="XP_031759485.1"/>
    </source>
</evidence>
<reference evidence="4" key="2">
    <citation type="submission" date="2021-03" db="UniProtKB">
        <authorList>
            <consortium name="Ensembl"/>
        </authorList>
    </citation>
    <scope>IDENTIFICATION</scope>
</reference>
<evidence type="ECO:0000259" key="2">
    <source>
        <dbReference type="PROSITE" id="PS50030"/>
    </source>
</evidence>
<dbReference type="Pfam" id="PF13516">
    <property type="entry name" value="LRR_6"/>
    <property type="match status" value="3"/>
</dbReference>
<reference evidence="4" key="1">
    <citation type="journal article" date="2010" name="Science">
        <title>The genome of the Western clawed frog Xenopus tropicalis.</title>
        <authorList>
            <person name="Hellsten U."/>
            <person name="Harland R.M."/>
            <person name="Gilchrist M.J."/>
            <person name="Hendrix D."/>
            <person name="Jurka J."/>
            <person name="Kapitonov V."/>
            <person name="Ovcharenko I."/>
            <person name="Putnam N.H."/>
            <person name="Shu S."/>
            <person name="Taher L."/>
            <person name="Blitz I.L."/>
            <person name="Blumberg B."/>
            <person name="Dichmann D.S."/>
            <person name="Dubchak I."/>
            <person name="Amaya E."/>
            <person name="Detter J.C."/>
            <person name="Fletcher R."/>
            <person name="Gerhard D.S."/>
            <person name="Goodstein D."/>
            <person name="Graves T."/>
            <person name="Grigoriev I.V."/>
            <person name="Grimwood J."/>
            <person name="Kawashima T."/>
            <person name="Lindquist E."/>
            <person name="Lucas S.M."/>
            <person name="Mead P.E."/>
            <person name="Mitros T."/>
            <person name="Ogino H."/>
            <person name="Ohta Y."/>
            <person name="Poliakov A.V."/>
            <person name="Pollet N."/>
            <person name="Robert J."/>
            <person name="Salamov A."/>
            <person name="Sater A.K."/>
            <person name="Schmutz J."/>
            <person name="Terry A."/>
            <person name="Vize P.D."/>
            <person name="Warren W.C."/>
            <person name="Wells D."/>
            <person name="Wills A."/>
            <person name="Wilson R.K."/>
            <person name="Zimmerman L.B."/>
            <person name="Zorn A.M."/>
            <person name="Grainger R."/>
            <person name="Grammer T."/>
            <person name="Khokha M.K."/>
            <person name="Richardson P.M."/>
            <person name="Rokhsar D.S."/>
        </authorList>
    </citation>
    <scope>NUCLEOTIDE SEQUENCE [LARGE SCALE GENOMIC DNA]</scope>
    <source>
        <strain evidence="4">Nigerian</strain>
    </source>
</reference>
<name>A0A803K7B0_XENTR</name>
<sequence>MGGERFSGHTVAELFQALYEMGFGESQAQAAFTAGCFRVQEAVEWILNGRQHRGTLQSHPEADLGAIMAFNPPKSEGGLRDLCPSDATVSLERESQPLVMSRHTLRWREYDTKQSASLAQNMKETKRNKEKERDLVLQRIAEDRRSQQEKGRMVTPQKCLKSESPCVGKPHNSCALMVRLPCGRSVHLALAADSPLQKVYEHVQLVEPSLGPCSLRSSYPARHFSDVDLSRSLDELGLTPNATLCVCPRQNPPAVQEANSNAEGPSVSAPLNMPPEPQDLIAEGGVVRAALTAPAQSVTLNVHLREGPLPRPLHNWGPGRTLLLQEQEAAGNEQHQIEGVNDGDDAHRQPPGNAHLWPEHGRRLQDSNRGGCPTDALPSPEAPLLVMARAAAELRQGNSERSPAISETRREARAAAELQQENSERPPAISETRREARAVAELRQENSERPHAISENQREARAAAELRQENSERPPAISETRREARAAAELRQGNSERPPTISETRREARAVAELRQGNSERPPAISETRREARAAAELRQGNSERPPTISERVQAPPSLRHFSLQAVLHLIAAPSMQYSRSFSRVTPEIVELIIDHMIKERALRPRTLELFGGCPIRQISLKCYQYCTNELIRHLQHFPSLKSLNLSSCSLLTDQGLRVMKHLHKLQYLNLGACPKLTDSCLLHLLGQKHLSQLILDQTKVSDEGLCSFLLQAQCSLTYLSVNRTAVSESSLSVLSQRMAEVRVVSVKHNQISDVSSLVALKHLHTLHLDHTQVSQHSLMMVTSLPALSTLTLSGVVSLNSDKVLEGLSGLSLTRVVLPGRRCLSDFGLSYLSGLRSLIELDLTDHTQITDQGVQYISALDMLRTLSLCNTSVSDSGLLHLRGLRNLENLSLDRTKVTSRGVSRCIPHLPHLQVLGLSDTNVGDNVLKHGIRHCRHLVKVNLSRTRITNKGLRFLKQVSVTQLSLDGSGITPQALSELMSVCVSLTSVRANNLRAIPAEEISDDDEEPPMQH</sequence>
<feature type="compositionally biased region" description="Basic and acidic residues" evidence="1">
    <location>
        <begin position="357"/>
        <end position="366"/>
    </location>
</feature>
<feature type="region of interest" description="Disordered" evidence="1">
    <location>
        <begin position="328"/>
        <end position="380"/>
    </location>
</feature>
<dbReference type="SMART" id="SM00367">
    <property type="entry name" value="LRR_CC"/>
    <property type="match status" value="4"/>
</dbReference>
<dbReference type="PANTHER" id="PTHR13318">
    <property type="entry name" value="PARTNER OF PAIRED, ISOFORM B-RELATED"/>
    <property type="match status" value="1"/>
</dbReference>
<feature type="domain" description="UBA" evidence="2">
    <location>
        <begin position="9"/>
        <end position="49"/>
    </location>
</feature>
<dbReference type="InterPro" id="IPR029071">
    <property type="entry name" value="Ubiquitin-like_domsf"/>
</dbReference>
<feature type="compositionally biased region" description="Basic and acidic residues" evidence="1">
    <location>
        <begin position="527"/>
        <end position="536"/>
    </location>
</feature>
<dbReference type="Gene3D" id="3.10.20.90">
    <property type="entry name" value="Phosphatidylinositol 3-kinase Catalytic Subunit, Chain A, domain 1"/>
    <property type="match status" value="1"/>
</dbReference>
<dbReference type="Gene3D" id="3.80.10.10">
    <property type="entry name" value="Ribonuclease Inhibitor"/>
    <property type="match status" value="4"/>
</dbReference>
<dbReference type="GeneTree" id="ENSGT00400000022514"/>
<dbReference type="InterPro" id="IPR001012">
    <property type="entry name" value="UBX_dom"/>
</dbReference>
<keyword evidence="5" id="KW-1185">Reference proteome</keyword>
<feature type="domain" description="UBX" evidence="3">
    <location>
        <begin position="169"/>
        <end position="246"/>
    </location>
</feature>
<dbReference type="SUPFAM" id="SSF46934">
    <property type="entry name" value="UBA-like"/>
    <property type="match status" value="1"/>
</dbReference>
<evidence type="ECO:0000313" key="5">
    <source>
        <dbReference type="Proteomes" id="UP000008143"/>
    </source>
</evidence>
<evidence type="ECO:0000259" key="3">
    <source>
        <dbReference type="PROSITE" id="PS50033"/>
    </source>
</evidence>
<proteinExistence type="predicted"/>
<accession>A0A803K7B0</accession>
<dbReference type="Ensembl" id="ENSXETT00000108437">
    <property type="protein sequence ID" value="ENSXETP00000116260"/>
    <property type="gene ID" value="ENSXETG00000043008"/>
</dbReference>
<dbReference type="InterPro" id="IPR015940">
    <property type="entry name" value="UBA"/>
</dbReference>
<dbReference type="Pfam" id="PF00789">
    <property type="entry name" value="UBX"/>
    <property type="match status" value="1"/>
</dbReference>
<evidence type="ECO:0000313" key="7">
    <source>
        <dbReference type="Xenbase" id="XB-GENE-29090483"/>
    </source>
</evidence>
<dbReference type="AGR" id="Xenbase:XB-GENE-29090483"/>
<dbReference type="SUPFAM" id="SSF52047">
    <property type="entry name" value="RNI-like"/>
    <property type="match status" value="2"/>
</dbReference>
<dbReference type="InterPro" id="IPR001611">
    <property type="entry name" value="Leu-rich_rpt"/>
</dbReference>
<dbReference type="PROSITE" id="PS50030">
    <property type="entry name" value="UBA"/>
    <property type="match status" value="1"/>
</dbReference>
<evidence type="ECO:0000313" key="4">
    <source>
        <dbReference type="Ensembl" id="ENSXETP00000116260"/>
    </source>
</evidence>
<dbReference type="CDD" id="cd01767">
    <property type="entry name" value="UBX"/>
    <property type="match status" value="1"/>
</dbReference>
<dbReference type="OrthoDB" id="10254930at2759"/>
<feature type="compositionally biased region" description="Basic and acidic residues" evidence="1">
    <location>
        <begin position="431"/>
        <end position="472"/>
    </location>
</feature>
<dbReference type="Proteomes" id="UP000008143">
    <property type="component" value="Chromosome 6"/>
</dbReference>
<dbReference type="SMART" id="SM00166">
    <property type="entry name" value="UBX"/>
    <property type="match status" value="1"/>
</dbReference>
<dbReference type="RefSeq" id="XP_031759485.1">
    <property type="nucleotide sequence ID" value="XM_031903625.1"/>
</dbReference>
<reference evidence="6" key="3">
    <citation type="submission" date="2025-04" db="UniProtKB">
        <authorList>
            <consortium name="RefSeq"/>
        </authorList>
    </citation>
    <scope>IDENTIFICATION</scope>
    <source>
        <strain evidence="6">Nigerian</strain>
        <tissue evidence="6">Liver and blood</tissue>
    </source>
</reference>
<dbReference type="InterPro" id="IPR009060">
    <property type="entry name" value="UBA-like_sf"/>
</dbReference>
<dbReference type="InterPro" id="IPR032675">
    <property type="entry name" value="LRR_dom_sf"/>
</dbReference>
<dbReference type="Gene3D" id="1.10.8.10">
    <property type="entry name" value="DNA helicase RuvA subunit, C-terminal domain"/>
    <property type="match status" value="1"/>
</dbReference>
<protein>
    <submittedName>
        <fullName evidence="4">Uncharacterized LOC108645390</fullName>
    </submittedName>
    <submittedName>
        <fullName evidence="6">Uncharacterized protein LOC108645390 isoform X1</fullName>
    </submittedName>
</protein>
<gene>
    <name evidence="4 6 7" type="primary">LOC108645390</name>
</gene>